<evidence type="ECO:0000259" key="1">
    <source>
        <dbReference type="Pfam" id="PF04717"/>
    </source>
</evidence>
<feature type="domain" description="Gp5/Type VI secretion system Vgr protein OB-fold" evidence="1">
    <location>
        <begin position="16"/>
        <end position="90"/>
    </location>
</feature>
<name>A0A7V5NZC8_9BACT</name>
<dbReference type="Pfam" id="PF04717">
    <property type="entry name" value="Phage_base_V"/>
    <property type="match status" value="1"/>
</dbReference>
<evidence type="ECO:0000313" key="2">
    <source>
        <dbReference type="EMBL" id="HHI97032.1"/>
    </source>
</evidence>
<reference evidence="2" key="1">
    <citation type="journal article" date="2020" name="mSystems">
        <title>Genome- and Community-Level Interaction Insights into Carbon Utilization and Element Cycling Functions of Hydrothermarchaeota in Hydrothermal Sediment.</title>
        <authorList>
            <person name="Zhou Z."/>
            <person name="Liu Y."/>
            <person name="Xu W."/>
            <person name="Pan J."/>
            <person name="Luo Z.H."/>
            <person name="Li M."/>
        </authorList>
    </citation>
    <scope>NUCLEOTIDE SEQUENCE [LARGE SCALE GENOMIC DNA]</scope>
    <source>
        <strain evidence="2">HyVt-533</strain>
    </source>
</reference>
<gene>
    <name evidence="2" type="ORF">ENJ96_04195</name>
</gene>
<dbReference type="AlphaFoldDB" id="A0A7V5NZC8"/>
<dbReference type="SUPFAM" id="SSF69255">
    <property type="entry name" value="gp5 N-terminal domain-like"/>
    <property type="match status" value="1"/>
</dbReference>
<proteinExistence type="predicted"/>
<dbReference type="InterPro" id="IPR037026">
    <property type="entry name" value="Vgr_OB-fold_dom_sf"/>
</dbReference>
<dbReference type="SUPFAM" id="SSF69349">
    <property type="entry name" value="Phage fibre proteins"/>
    <property type="match status" value="1"/>
</dbReference>
<dbReference type="InterPro" id="IPR006531">
    <property type="entry name" value="Gp5/Vgr_OB"/>
</dbReference>
<sequence>MMFWEDQTEKKLSGVYVAVVTDNQDPEEMGRVKVTFPWRGARDESFWARVLSFAGGKEAGAFFLPEVGDEVLVAFEGGEIEYPVVLGALWNGRDKPPFEKGRRVIRSRQGHEVSFHDEKGEVILRTSGGREITLKESGEITIRDQGGNEIVLTENPSTIKIKGTLKIEIEGQQISIKGTMVEVSAEANLVLRGGLVQIN</sequence>
<dbReference type="EMBL" id="DROK01000126">
    <property type="protein sequence ID" value="HHI97032.1"/>
    <property type="molecule type" value="Genomic_DNA"/>
</dbReference>
<dbReference type="Proteomes" id="UP000886101">
    <property type="component" value="Unassembled WGS sequence"/>
</dbReference>
<organism evidence="2">
    <name type="scientific">Thermodesulfatator atlanticus</name>
    <dbReference type="NCBI Taxonomy" id="501497"/>
    <lineage>
        <taxon>Bacteria</taxon>
        <taxon>Pseudomonadati</taxon>
        <taxon>Thermodesulfobacteriota</taxon>
        <taxon>Thermodesulfobacteria</taxon>
        <taxon>Thermodesulfobacteriales</taxon>
        <taxon>Thermodesulfatatoraceae</taxon>
        <taxon>Thermodesulfatator</taxon>
    </lineage>
</organism>
<comment type="caution">
    <text evidence="2">The sequence shown here is derived from an EMBL/GenBank/DDBJ whole genome shotgun (WGS) entry which is preliminary data.</text>
</comment>
<accession>A0A7V5NZC8</accession>
<dbReference type="Gene3D" id="2.40.50.230">
    <property type="entry name" value="Gp5 N-terminal domain"/>
    <property type="match status" value="1"/>
</dbReference>
<protein>
    <submittedName>
        <fullName evidence="2">Phage tail protein</fullName>
    </submittedName>
</protein>